<evidence type="ECO:0000313" key="2">
    <source>
        <dbReference type="Proteomes" id="UP000763802"/>
    </source>
</evidence>
<dbReference type="EMBL" id="JAHHDY010000018">
    <property type="protein sequence ID" value="MBT3142920.1"/>
    <property type="molecule type" value="Genomic_DNA"/>
</dbReference>
<proteinExistence type="predicted"/>
<organism evidence="1 2">
    <name type="scientific">Falsiruegeria litorea</name>
    <dbReference type="NCBI Taxonomy" id="1280831"/>
    <lineage>
        <taxon>Bacteria</taxon>
        <taxon>Pseudomonadati</taxon>
        <taxon>Pseudomonadota</taxon>
        <taxon>Alphaproteobacteria</taxon>
        <taxon>Rhodobacterales</taxon>
        <taxon>Roseobacteraceae</taxon>
        <taxon>Falsiruegeria</taxon>
    </lineage>
</organism>
<protein>
    <submittedName>
        <fullName evidence="1">Uncharacterized protein</fullName>
    </submittedName>
</protein>
<name>A0ABS5WV25_9RHOB</name>
<dbReference type="Proteomes" id="UP000763802">
    <property type="component" value="Unassembled WGS sequence"/>
</dbReference>
<accession>A0ABS5WV25</accession>
<reference evidence="1 2" key="1">
    <citation type="submission" date="2021-05" db="EMBL/GenBank/DDBJ databases">
        <title>Draft genomes of marine bacteria isolated from model chitin particles.</title>
        <authorList>
            <person name="Datta M.S."/>
            <person name="Schwartzman J.A."/>
            <person name="Cordero O."/>
        </authorList>
    </citation>
    <scope>NUCLEOTIDE SEQUENCE [LARGE SCALE GENOMIC DNA]</scope>
    <source>
        <strain evidence="1 2">4E07</strain>
    </source>
</reference>
<comment type="caution">
    <text evidence="1">The sequence shown here is derived from an EMBL/GenBank/DDBJ whole genome shotgun (WGS) entry which is preliminary data.</text>
</comment>
<sequence length="273" mass="28330">MSIIDVFNGVIPDENDPDFNSKMRAALSYILGMPSQFNSLKASEFFQVMSDAIDATEGRLMPVGAFGLGATDEALTRLDVGNGPLASGFYSGSGAAADAATFPVAGARSHPFLNLTRRKSEGSFDIRRMFFDDLNPIIWGSNDSGATWGAANTLYGTENLLGTVAMSGGKPTGAVFEYGANANGYYLRVANGVQVCWRRNWGIGPGATVWTFPAVFSGGQGSVAVIGSATSAATARTVSGISSSYQDATIQLRDHSNAAVAGGVSLLAIGLGL</sequence>
<keyword evidence="2" id="KW-1185">Reference proteome</keyword>
<evidence type="ECO:0000313" key="1">
    <source>
        <dbReference type="EMBL" id="MBT3142920.1"/>
    </source>
</evidence>
<gene>
    <name evidence="1" type="ORF">KL867_17765</name>
</gene>
<dbReference type="RefSeq" id="WP_215194133.1">
    <property type="nucleotide sequence ID" value="NZ_JAHHDY010000018.1"/>
</dbReference>